<feature type="compositionally biased region" description="Polar residues" evidence="1">
    <location>
        <begin position="1"/>
        <end position="23"/>
    </location>
</feature>
<gene>
    <name evidence="2" type="ORF">BofuT4_uP014690.1</name>
</gene>
<dbReference type="InParanoid" id="G2XN85"/>
<organism evidence="2 3">
    <name type="scientific">Botryotinia fuckeliana (strain T4)</name>
    <name type="common">Noble rot fungus</name>
    <name type="synonym">Botrytis cinerea</name>
    <dbReference type="NCBI Taxonomy" id="999810"/>
    <lineage>
        <taxon>Eukaryota</taxon>
        <taxon>Fungi</taxon>
        <taxon>Dikarya</taxon>
        <taxon>Ascomycota</taxon>
        <taxon>Pezizomycotina</taxon>
        <taxon>Leotiomycetes</taxon>
        <taxon>Helotiales</taxon>
        <taxon>Sclerotiniaceae</taxon>
        <taxon>Botrytis</taxon>
    </lineage>
</organism>
<evidence type="ECO:0000313" key="2">
    <source>
        <dbReference type="EMBL" id="CCD42341.1"/>
    </source>
</evidence>
<feature type="region of interest" description="Disordered" evidence="1">
    <location>
        <begin position="1"/>
        <end position="39"/>
    </location>
</feature>
<dbReference type="Proteomes" id="UP000008177">
    <property type="component" value="Unplaced contigs"/>
</dbReference>
<name>G2XN85_BOTF4</name>
<evidence type="ECO:0000313" key="3">
    <source>
        <dbReference type="Proteomes" id="UP000008177"/>
    </source>
</evidence>
<reference evidence="3" key="1">
    <citation type="journal article" date="2011" name="PLoS Genet.">
        <title>Genomic analysis of the necrotrophic fungal pathogens Sclerotinia sclerotiorum and Botrytis cinerea.</title>
        <authorList>
            <person name="Amselem J."/>
            <person name="Cuomo C.A."/>
            <person name="van Kan J.A."/>
            <person name="Viaud M."/>
            <person name="Benito E.P."/>
            <person name="Couloux A."/>
            <person name="Coutinho P.M."/>
            <person name="de Vries R.P."/>
            <person name="Dyer P.S."/>
            <person name="Fillinger S."/>
            <person name="Fournier E."/>
            <person name="Gout L."/>
            <person name="Hahn M."/>
            <person name="Kohn L."/>
            <person name="Lapalu N."/>
            <person name="Plummer K.M."/>
            <person name="Pradier J.M."/>
            <person name="Quevillon E."/>
            <person name="Sharon A."/>
            <person name="Simon A."/>
            <person name="ten Have A."/>
            <person name="Tudzynski B."/>
            <person name="Tudzynski P."/>
            <person name="Wincker P."/>
            <person name="Andrew M."/>
            <person name="Anthouard V."/>
            <person name="Beever R.E."/>
            <person name="Beffa R."/>
            <person name="Benoit I."/>
            <person name="Bouzid O."/>
            <person name="Brault B."/>
            <person name="Chen Z."/>
            <person name="Choquer M."/>
            <person name="Collemare J."/>
            <person name="Cotton P."/>
            <person name="Danchin E.G."/>
            <person name="Da Silva C."/>
            <person name="Gautier A."/>
            <person name="Giraud C."/>
            <person name="Giraud T."/>
            <person name="Gonzalez C."/>
            <person name="Grossetete S."/>
            <person name="Guldener U."/>
            <person name="Henrissat B."/>
            <person name="Howlett B.J."/>
            <person name="Kodira C."/>
            <person name="Kretschmer M."/>
            <person name="Lappartient A."/>
            <person name="Leroch M."/>
            <person name="Levis C."/>
            <person name="Mauceli E."/>
            <person name="Neuveglise C."/>
            <person name="Oeser B."/>
            <person name="Pearson M."/>
            <person name="Poulain J."/>
            <person name="Poussereau N."/>
            <person name="Quesneville H."/>
            <person name="Rascle C."/>
            <person name="Schumacher J."/>
            <person name="Segurens B."/>
            <person name="Sexton A."/>
            <person name="Silva E."/>
            <person name="Sirven C."/>
            <person name="Soanes D.M."/>
            <person name="Talbot N.J."/>
            <person name="Templeton M."/>
            <person name="Yandava C."/>
            <person name="Yarden O."/>
            <person name="Zeng Q."/>
            <person name="Rollins J.A."/>
            <person name="Lebrun M.H."/>
            <person name="Dickman M."/>
        </authorList>
    </citation>
    <scope>NUCLEOTIDE SEQUENCE [LARGE SCALE GENOMIC DNA]</scope>
    <source>
        <strain evidence="3">T4</strain>
    </source>
</reference>
<protein>
    <submittedName>
        <fullName evidence="2">Uncharacterized protein</fullName>
    </submittedName>
</protein>
<dbReference type="AlphaFoldDB" id="G2XN85"/>
<accession>G2XN85</accession>
<sequence length="39" mass="3995">MSNPNSSSPDDVKNTSTSASTISDFLPSLKTPGVPKTGE</sequence>
<dbReference type="HOGENOM" id="CLU_3319937_0_0_1"/>
<dbReference type="EMBL" id="FQ790245">
    <property type="protein sequence ID" value="CCD42341.1"/>
    <property type="molecule type" value="Genomic_DNA"/>
</dbReference>
<evidence type="ECO:0000256" key="1">
    <source>
        <dbReference type="SAM" id="MobiDB-lite"/>
    </source>
</evidence>
<proteinExistence type="predicted"/>